<feature type="compositionally biased region" description="Low complexity" evidence="1">
    <location>
        <begin position="560"/>
        <end position="570"/>
    </location>
</feature>
<feature type="region of interest" description="Disordered" evidence="1">
    <location>
        <begin position="560"/>
        <end position="579"/>
    </location>
</feature>
<name>A0A8K0XJY6_9AGAR</name>
<feature type="compositionally biased region" description="Gly residues" evidence="1">
    <location>
        <begin position="383"/>
        <end position="395"/>
    </location>
</feature>
<feature type="compositionally biased region" description="Acidic residues" evidence="1">
    <location>
        <begin position="715"/>
        <end position="724"/>
    </location>
</feature>
<feature type="region of interest" description="Disordered" evidence="1">
    <location>
        <begin position="495"/>
        <end position="520"/>
    </location>
</feature>
<evidence type="ECO:0000256" key="1">
    <source>
        <dbReference type="SAM" id="MobiDB-lite"/>
    </source>
</evidence>
<proteinExistence type="predicted"/>
<dbReference type="EMBL" id="JAEVFJ010000079">
    <property type="protein sequence ID" value="KAH8071794.1"/>
    <property type="molecule type" value="Genomic_DNA"/>
</dbReference>
<feature type="region of interest" description="Disordered" evidence="1">
    <location>
        <begin position="805"/>
        <end position="927"/>
    </location>
</feature>
<feature type="region of interest" description="Disordered" evidence="1">
    <location>
        <begin position="698"/>
        <end position="724"/>
    </location>
</feature>
<feature type="region of interest" description="Disordered" evidence="1">
    <location>
        <begin position="414"/>
        <end position="446"/>
    </location>
</feature>
<feature type="compositionally biased region" description="Acidic residues" evidence="1">
    <location>
        <begin position="499"/>
        <end position="511"/>
    </location>
</feature>
<feature type="compositionally biased region" description="Acidic residues" evidence="1">
    <location>
        <begin position="435"/>
        <end position="446"/>
    </location>
</feature>
<gene>
    <name evidence="2" type="ORF">BXZ70DRAFT_964295</name>
</gene>
<feature type="region of interest" description="Disordered" evidence="1">
    <location>
        <begin position="246"/>
        <end position="402"/>
    </location>
</feature>
<keyword evidence="3" id="KW-1185">Reference proteome</keyword>
<reference evidence="2" key="1">
    <citation type="journal article" date="2021" name="New Phytol.">
        <title>Evolutionary innovations through gain and loss of genes in the ectomycorrhizal Boletales.</title>
        <authorList>
            <person name="Wu G."/>
            <person name="Miyauchi S."/>
            <person name="Morin E."/>
            <person name="Kuo A."/>
            <person name="Drula E."/>
            <person name="Varga T."/>
            <person name="Kohler A."/>
            <person name="Feng B."/>
            <person name="Cao Y."/>
            <person name="Lipzen A."/>
            <person name="Daum C."/>
            <person name="Hundley H."/>
            <person name="Pangilinan J."/>
            <person name="Johnson J."/>
            <person name="Barry K."/>
            <person name="LaButti K."/>
            <person name="Ng V."/>
            <person name="Ahrendt S."/>
            <person name="Min B."/>
            <person name="Choi I.G."/>
            <person name="Park H."/>
            <person name="Plett J.M."/>
            <person name="Magnuson J."/>
            <person name="Spatafora J.W."/>
            <person name="Nagy L.G."/>
            <person name="Henrissat B."/>
            <person name="Grigoriev I.V."/>
            <person name="Yang Z.L."/>
            <person name="Xu J."/>
            <person name="Martin F.M."/>
        </authorList>
    </citation>
    <scope>NUCLEOTIDE SEQUENCE</scope>
    <source>
        <strain evidence="2">KKN 215</strain>
    </source>
</reference>
<feature type="compositionally biased region" description="Acidic residues" evidence="1">
    <location>
        <begin position="330"/>
        <end position="378"/>
    </location>
</feature>
<accession>A0A8K0XJY6</accession>
<protein>
    <submittedName>
        <fullName evidence="2">Uncharacterized protein</fullName>
    </submittedName>
</protein>
<feature type="compositionally biased region" description="Basic residues" evidence="1">
    <location>
        <begin position="887"/>
        <end position="899"/>
    </location>
</feature>
<dbReference type="AlphaFoldDB" id="A0A8K0XJY6"/>
<feature type="compositionally biased region" description="Basic and acidic residues" evidence="1">
    <location>
        <begin position="285"/>
        <end position="310"/>
    </location>
</feature>
<dbReference type="OrthoDB" id="3259498at2759"/>
<organism evidence="2 3">
    <name type="scientific">Cristinia sonorae</name>
    <dbReference type="NCBI Taxonomy" id="1940300"/>
    <lineage>
        <taxon>Eukaryota</taxon>
        <taxon>Fungi</taxon>
        <taxon>Dikarya</taxon>
        <taxon>Basidiomycota</taxon>
        <taxon>Agaricomycotina</taxon>
        <taxon>Agaricomycetes</taxon>
        <taxon>Agaricomycetidae</taxon>
        <taxon>Agaricales</taxon>
        <taxon>Pleurotineae</taxon>
        <taxon>Stephanosporaceae</taxon>
        <taxon>Cristinia</taxon>
    </lineage>
</organism>
<feature type="compositionally biased region" description="Polar residues" evidence="1">
    <location>
        <begin position="900"/>
        <end position="927"/>
    </location>
</feature>
<feature type="compositionally biased region" description="Low complexity" evidence="1">
    <location>
        <begin position="246"/>
        <end position="266"/>
    </location>
</feature>
<comment type="caution">
    <text evidence="2">The sequence shown here is derived from an EMBL/GenBank/DDBJ whole genome shotgun (WGS) entry which is preliminary data.</text>
</comment>
<evidence type="ECO:0000313" key="3">
    <source>
        <dbReference type="Proteomes" id="UP000813824"/>
    </source>
</evidence>
<sequence>MAKRSFVSDQQTHQAFPVSTAHSLIITDAAAKVTQPSALSDEDDDDDICPVCESECTCHNKSNAAIPQIRPSHTPASTSSFEHSSVANVPQSLKIKLTLPAHLKVRKAGPSHSAGQDTAPNPHPRTSLYHTDPLHDFAPRLGQNVGNHPPPRRPGRPPTSAAHAHADSGTTQKDARKAARPPPSARAQPITKRRPKSSGSSNRAPARGGAFLQAPRRTLSNMPAEDSDSQDAVSDVFPTFMSAASISTRDTSSDSSASESSELTDLSSDEDEERGARTRRLKTKAKQDVFGDEGLRKRRDQAHNRWEIRTRMQSVGPDENDHEVDSGEATSEEDNGVAAEDDDADDDDAEDDDDDVEGEADVENEGLMEAADEDEEDAEHSGDGGLGVSFGGVGTGWSDDEESSFDADLFFANLDGSSDSDSAATPRLSGAQVSDDSDMDDAGSFSADEDDALFLMDVEPSTHVRRDRGEFEFGIALSGLSSAWDDPFGGSYVANTSDIDMDGSSESETEDGGAGQDDTGIVLEETDGETTEDELVDANGLPNSRAMMLFRWPTAVSTVSTVDPSSTMSPRADLTPPMDASPSVRIALASFSPHLGSPPPTPADILAGKISMYDYDEMEDSHVHFRSKRAVMGQFPAVGEPTRSFAVVDGSGNDTSTPFPRTRTRKIMRVGTSMAVIPSADMDDNSPIRQRVRHNLSDLQLVSSDDGGPRSQTQDSDDGSSAEPIDLDDLLEAAFLSGDSPPITLERLSDMPAKLPSFGHGMHNQSLNRWDRIPVSTFRHTQETAAMDTAGSDTTMNTPMARRTLLGDGKAREQPKTPLSHRKHPKNKFTVSPVLFPTPDGNAKSSSPSAGTSQTARAHRNKTKRESRKELFGLKKSYAKQTSRKSQPQRHHHHHHHYPNSKSRASSSMQRPNNFGSSGSSIPHLNL</sequence>
<feature type="compositionally biased region" description="Basic residues" evidence="1">
    <location>
        <begin position="857"/>
        <end position="866"/>
    </location>
</feature>
<dbReference type="Proteomes" id="UP000813824">
    <property type="component" value="Unassembled WGS sequence"/>
</dbReference>
<feature type="region of interest" description="Disordered" evidence="1">
    <location>
        <begin position="105"/>
        <end position="231"/>
    </location>
</feature>
<feature type="compositionally biased region" description="Polar residues" evidence="1">
    <location>
        <begin position="843"/>
        <end position="856"/>
    </location>
</feature>
<evidence type="ECO:0000313" key="2">
    <source>
        <dbReference type="EMBL" id="KAH8071794.1"/>
    </source>
</evidence>